<gene>
    <name evidence="2" type="ORF">SAMN04488109_6044</name>
</gene>
<keyword evidence="1" id="KW-0472">Membrane</keyword>
<keyword evidence="3" id="KW-1185">Reference proteome</keyword>
<keyword evidence="1" id="KW-0812">Transmembrane</keyword>
<dbReference type="EMBL" id="FQWQ01000005">
    <property type="protein sequence ID" value="SHH91308.1"/>
    <property type="molecule type" value="Genomic_DNA"/>
</dbReference>
<dbReference type="RefSeq" id="WP_073142068.1">
    <property type="nucleotide sequence ID" value="NZ_FQWQ01000005.1"/>
</dbReference>
<reference evidence="2 3" key="1">
    <citation type="submission" date="2016-11" db="EMBL/GenBank/DDBJ databases">
        <authorList>
            <person name="Jaros S."/>
            <person name="Januszkiewicz K."/>
            <person name="Wedrychowicz H."/>
        </authorList>
    </citation>
    <scope>NUCLEOTIDE SEQUENCE [LARGE SCALE GENOMIC DNA]</scope>
    <source>
        <strain evidence="2 3">DSM 24574</strain>
    </source>
</reference>
<feature type="transmembrane region" description="Helical" evidence="1">
    <location>
        <begin position="64"/>
        <end position="85"/>
    </location>
</feature>
<feature type="transmembrane region" description="Helical" evidence="1">
    <location>
        <begin position="91"/>
        <end position="117"/>
    </location>
</feature>
<name>A0A1M5WV50_9BACT</name>
<dbReference type="AlphaFoldDB" id="A0A1M5WV50"/>
<evidence type="ECO:0000313" key="2">
    <source>
        <dbReference type="EMBL" id="SHH91308.1"/>
    </source>
</evidence>
<feature type="transmembrane region" description="Helical" evidence="1">
    <location>
        <begin position="34"/>
        <end position="52"/>
    </location>
</feature>
<dbReference type="Proteomes" id="UP000184212">
    <property type="component" value="Unassembled WGS sequence"/>
</dbReference>
<accession>A0A1M5WV50</accession>
<feature type="transmembrane region" description="Helical" evidence="1">
    <location>
        <begin position="7"/>
        <end position="28"/>
    </location>
</feature>
<organism evidence="2 3">
    <name type="scientific">Chryseolinea serpens</name>
    <dbReference type="NCBI Taxonomy" id="947013"/>
    <lineage>
        <taxon>Bacteria</taxon>
        <taxon>Pseudomonadati</taxon>
        <taxon>Bacteroidota</taxon>
        <taxon>Cytophagia</taxon>
        <taxon>Cytophagales</taxon>
        <taxon>Fulvivirgaceae</taxon>
        <taxon>Chryseolinea</taxon>
    </lineage>
</organism>
<dbReference type="OrthoDB" id="1453638at2"/>
<protein>
    <submittedName>
        <fullName evidence="2">Uncharacterized protein</fullName>
    </submittedName>
</protein>
<evidence type="ECO:0000313" key="3">
    <source>
        <dbReference type="Proteomes" id="UP000184212"/>
    </source>
</evidence>
<dbReference type="STRING" id="947013.SAMN04488109_6044"/>
<keyword evidence="1" id="KW-1133">Transmembrane helix</keyword>
<evidence type="ECO:0000256" key="1">
    <source>
        <dbReference type="SAM" id="Phobius"/>
    </source>
</evidence>
<proteinExistence type="predicted"/>
<sequence>MSTTDKQVCAAVAMVVLIHAIVLIVGLASSSFGIIVYLNLAVSVSLLLYWTQKQIRIQQHIMEFREMLVVVFEALVAGCSVYALIEAPVGWLWVAHVVISGIHFLAILVFFIFMLTFKIKKLF</sequence>